<dbReference type="InterPro" id="IPR023796">
    <property type="entry name" value="Serpin_dom"/>
</dbReference>
<dbReference type="Pfam" id="PF00079">
    <property type="entry name" value="Serpin"/>
    <property type="match status" value="1"/>
</dbReference>
<dbReference type="SMART" id="SM00093">
    <property type="entry name" value="SERPIN"/>
    <property type="match status" value="1"/>
</dbReference>
<sequence>MKNLLKSLVLVSSLAIVTGSEGGTTLEPAQPRQQLESTRIDILGAQLLRARLAHMGMENSMVSPVSLFYALAMLREGAEGYTAELLDSLLLEESATDVRAVAELLSRVLQHRADGQIGEFSLVNSVWASNGPDNKQPFYFSSDFSKAVQQSYNAEIQNADFLRPGAAAMVNQWVEKTTQGLITDVIDDITLSELSWLIINAAYFEGAWATQFRRLNADPEFEFKNVDETATQLPYIAGRQTSRVVDHPDGSIGLSIPFKGGKYAMVIYIPPQTESDVAAWIQNAGVNQLNSVSHKVLSTEATVYDYYLRMPPFSYADRIKVDTESPISVDMGLQKLFGEHTNYVPMVDVARSSARARRTTLSFIQQDTRIDLDENGAKAAAITVLAGLPKITSAPPTFPKRNIDVDRPFLWAIVERASKTPLFTGVVVTPSIK</sequence>
<keyword evidence="4" id="KW-1185">Reference proteome</keyword>
<dbReference type="InterPro" id="IPR042178">
    <property type="entry name" value="Serpin_sf_1"/>
</dbReference>
<evidence type="ECO:0000313" key="3">
    <source>
        <dbReference type="EMBL" id="WOJ97656.1"/>
    </source>
</evidence>
<comment type="similarity">
    <text evidence="1">Belongs to the serpin family.</text>
</comment>
<evidence type="ECO:0000256" key="1">
    <source>
        <dbReference type="RuleBase" id="RU000411"/>
    </source>
</evidence>
<feature type="domain" description="Serpin" evidence="2">
    <location>
        <begin position="45"/>
        <end position="430"/>
    </location>
</feature>
<dbReference type="InterPro" id="IPR042185">
    <property type="entry name" value="Serpin_sf_2"/>
</dbReference>
<dbReference type="SUPFAM" id="SSF56574">
    <property type="entry name" value="Serpins"/>
    <property type="match status" value="1"/>
</dbReference>
<dbReference type="EMBL" id="CP136865">
    <property type="protein sequence ID" value="WOJ97656.1"/>
    <property type="molecule type" value="Genomic_DNA"/>
</dbReference>
<dbReference type="Gene3D" id="3.30.497.10">
    <property type="entry name" value="Antithrombin, subunit I, domain 2"/>
    <property type="match status" value="1"/>
</dbReference>
<evidence type="ECO:0000259" key="2">
    <source>
        <dbReference type="SMART" id="SM00093"/>
    </source>
</evidence>
<proteinExistence type="inferred from homology"/>
<protein>
    <submittedName>
        <fullName evidence="3">Serpin family protein</fullName>
    </submittedName>
</protein>
<dbReference type="PANTHER" id="PTHR11461:SF211">
    <property type="entry name" value="GH10112P-RELATED"/>
    <property type="match status" value="1"/>
</dbReference>
<dbReference type="Gene3D" id="2.30.39.10">
    <property type="entry name" value="Alpha-1-antitrypsin, domain 1"/>
    <property type="match status" value="1"/>
</dbReference>
<reference evidence="3 4" key="1">
    <citation type="submission" date="2023-10" db="EMBL/GenBank/DDBJ databases">
        <title>Two novel species belonging to the OM43/NOR5 clade.</title>
        <authorList>
            <person name="Park M."/>
        </authorList>
    </citation>
    <scope>NUCLEOTIDE SEQUENCE [LARGE SCALE GENOMIC DNA]</scope>
    <source>
        <strain evidence="3 4">IMCC45268</strain>
    </source>
</reference>
<gene>
    <name evidence="3" type="ORF">R0137_03560</name>
</gene>
<dbReference type="InterPro" id="IPR000215">
    <property type="entry name" value="Serpin_fam"/>
</dbReference>
<name>A0ABZ0IF08_9GAMM</name>
<dbReference type="PANTHER" id="PTHR11461">
    <property type="entry name" value="SERINE PROTEASE INHIBITOR, SERPIN"/>
    <property type="match status" value="1"/>
</dbReference>
<accession>A0ABZ0IF08</accession>
<dbReference type="RefSeq" id="WP_407328594.1">
    <property type="nucleotide sequence ID" value="NZ_CP136865.1"/>
</dbReference>
<organism evidence="3 4">
    <name type="scientific">Congregibacter brevis</name>
    <dbReference type="NCBI Taxonomy" id="3081201"/>
    <lineage>
        <taxon>Bacteria</taxon>
        <taxon>Pseudomonadati</taxon>
        <taxon>Pseudomonadota</taxon>
        <taxon>Gammaproteobacteria</taxon>
        <taxon>Cellvibrionales</taxon>
        <taxon>Halieaceae</taxon>
        <taxon>Congregibacter</taxon>
    </lineage>
</organism>
<dbReference type="InterPro" id="IPR036186">
    <property type="entry name" value="Serpin_sf"/>
</dbReference>
<dbReference type="Proteomes" id="UP001626549">
    <property type="component" value="Chromosome"/>
</dbReference>
<evidence type="ECO:0000313" key="4">
    <source>
        <dbReference type="Proteomes" id="UP001626549"/>
    </source>
</evidence>